<accession>A0A1I0BF61</accession>
<dbReference type="RefSeq" id="WP_092477449.1">
    <property type="nucleotide sequence ID" value="NZ_FOHN01000007.1"/>
</dbReference>
<gene>
    <name evidence="2" type="ORF">SAMN04487772_107106</name>
</gene>
<proteinExistence type="predicted"/>
<dbReference type="EMBL" id="FOHN01000007">
    <property type="protein sequence ID" value="SET05516.1"/>
    <property type="molecule type" value="Genomic_DNA"/>
</dbReference>
<dbReference type="AlphaFoldDB" id="A0A1I0BF61"/>
<organism evidence="2 3">
    <name type="scientific">[Clostridium] polysaccharolyticum</name>
    <dbReference type="NCBI Taxonomy" id="29364"/>
    <lineage>
        <taxon>Bacteria</taxon>
        <taxon>Bacillati</taxon>
        <taxon>Bacillota</taxon>
        <taxon>Clostridia</taxon>
        <taxon>Lachnospirales</taxon>
        <taxon>Lachnospiraceae</taxon>
    </lineage>
</organism>
<keyword evidence="1" id="KW-0175">Coiled coil</keyword>
<sequence length="151" mass="17145">MKNQNKRMIKTGAVVLSATVIFSLGVVYAAHSFLNWTGNSAMVNAGIYIEQTADKIIRITNQNKALTKEKAELERELESLRQQLEEARQEEGWTEKDQQIADLNNQIIQKQNEVEHLTRELEAANSAAQDIQNKLDQSYSKLEDAGINIWD</sequence>
<feature type="coiled-coil region" evidence="1">
    <location>
        <begin position="49"/>
        <end position="141"/>
    </location>
</feature>
<evidence type="ECO:0000313" key="2">
    <source>
        <dbReference type="EMBL" id="SET05516.1"/>
    </source>
</evidence>
<reference evidence="2 3" key="1">
    <citation type="submission" date="2016-10" db="EMBL/GenBank/DDBJ databases">
        <authorList>
            <person name="de Groot N.N."/>
        </authorList>
    </citation>
    <scope>NUCLEOTIDE SEQUENCE [LARGE SCALE GENOMIC DNA]</scope>
    <source>
        <strain evidence="2 3">DSM 1801</strain>
    </source>
</reference>
<evidence type="ECO:0000313" key="3">
    <source>
        <dbReference type="Proteomes" id="UP000199800"/>
    </source>
</evidence>
<name>A0A1I0BF61_9FIRM</name>
<keyword evidence="3" id="KW-1185">Reference proteome</keyword>
<evidence type="ECO:0000256" key="1">
    <source>
        <dbReference type="SAM" id="Coils"/>
    </source>
</evidence>
<dbReference type="Proteomes" id="UP000199800">
    <property type="component" value="Unassembled WGS sequence"/>
</dbReference>
<protein>
    <submittedName>
        <fullName evidence="2">Uncharacterized protein</fullName>
    </submittedName>
</protein>